<evidence type="ECO:0000256" key="1">
    <source>
        <dbReference type="ARBA" id="ARBA00004613"/>
    </source>
</evidence>
<feature type="signal peptide" evidence="10">
    <location>
        <begin position="1"/>
        <end position="16"/>
    </location>
</feature>
<dbReference type="PANTHER" id="PTHR24276">
    <property type="entry name" value="POLYSERASE-RELATED"/>
    <property type="match status" value="1"/>
</dbReference>
<name>A0A6J3K2T8_9HYME</name>
<dbReference type="GO" id="GO:0005576">
    <property type="term" value="C:extracellular region"/>
    <property type="evidence" value="ECO:0007669"/>
    <property type="project" value="UniProtKB-SubCell"/>
</dbReference>
<sequence>MYTLAVFLIIISIVSGSVPRIVGDNEAEDGSVPRLVGGNEVEDGKYPYQASIRIRGSHICGASIINPYVILTAARCIYKKVPSQMTVIVGTNYLSQPGIVHTVNKLIWHEFYDEYLTHNDIGLILVNGYIKYNEKIQPIPLAKVYYVPQETNAVVTGWGKLNSGSGGMSNVLQALNVTIVSQEVCQMYDWMATKNNICTSAKRNQEACSGDPGSPLVFNGIQVGIVSYGRPCDYLSVYTRVFPYEQWINNITSNYHGIGSQVNSNMWSILLLAVSIIVFSLQ</sequence>
<dbReference type="Proteomes" id="UP000504631">
    <property type="component" value="Unplaced"/>
</dbReference>
<evidence type="ECO:0000256" key="5">
    <source>
        <dbReference type="ARBA" id="ARBA00022729"/>
    </source>
</evidence>
<keyword evidence="6" id="KW-0378">Hydrolase</keyword>
<comment type="subcellular location">
    <subcellularLocation>
        <location evidence="1">Secreted</location>
    </subcellularLocation>
</comment>
<evidence type="ECO:0000256" key="9">
    <source>
        <dbReference type="ARBA" id="ARBA00023157"/>
    </source>
</evidence>
<evidence type="ECO:0000313" key="12">
    <source>
        <dbReference type="Proteomes" id="UP000504631"/>
    </source>
</evidence>
<accession>A0A6J3K2T8</accession>
<dbReference type="FunFam" id="2.40.10.10:FF:000146">
    <property type="entry name" value="Serine protease 53"/>
    <property type="match status" value="1"/>
</dbReference>
<dbReference type="PRINTS" id="PR00722">
    <property type="entry name" value="CHYMOTRYPSIN"/>
</dbReference>
<feature type="chain" id="PRO_5026911162" evidence="10">
    <location>
        <begin position="17"/>
        <end position="282"/>
    </location>
</feature>
<keyword evidence="8" id="KW-0865">Zymogen</keyword>
<protein>
    <submittedName>
        <fullName evidence="13">Chymotrypsin-1-like</fullName>
    </submittedName>
</protein>
<dbReference type="InterPro" id="IPR001314">
    <property type="entry name" value="Peptidase_S1A"/>
</dbReference>
<evidence type="ECO:0000256" key="8">
    <source>
        <dbReference type="ARBA" id="ARBA00023145"/>
    </source>
</evidence>
<dbReference type="InterPro" id="IPR050430">
    <property type="entry name" value="Peptidase_S1"/>
</dbReference>
<proteinExistence type="inferred from homology"/>
<organism evidence="12 13">
    <name type="scientific">Bombus vosnesenskii</name>
    <dbReference type="NCBI Taxonomy" id="207650"/>
    <lineage>
        <taxon>Eukaryota</taxon>
        <taxon>Metazoa</taxon>
        <taxon>Ecdysozoa</taxon>
        <taxon>Arthropoda</taxon>
        <taxon>Hexapoda</taxon>
        <taxon>Insecta</taxon>
        <taxon>Pterygota</taxon>
        <taxon>Neoptera</taxon>
        <taxon>Endopterygota</taxon>
        <taxon>Hymenoptera</taxon>
        <taxon>Apocrita</taxon>
        <taxon>Aculeata</taxon>
        <taxon>Apoidea</taxon>
        <taxon>Anthophila</taxon>
        <taxon>Apidae</taxon>
        <taxon>Bombus</taxon>
        <taxon>Pyrobombus</taxon>
    </lineage>
</organism>
<evidence type="ECO:0000256" key="7">
    <source>
        <dbReference type="ARBA" id="ARBA00022825"/>
    </source>
</evidence>
<keyword evidence="9" id="KW-1015">Disulfide bond</keyword>
<dbReference type="PANTHER" id="PTHR24276:SF98">
    <property type="entry name" value="FI18310P1-RELATED"/>
    <property type="match status" value="1"/>
</dbReference>
<dbReference type="GO" id="GO:0004252">
    <property type="term" value="F:serine-type endopeptidase activity"/>
    <property type="evidence" value="ECO:0007669"/>
    <property type="project" value="InterPro"/>
</dbReference>
<dbReference type="PROSITE" id="PS50240">
    <property type="entry name" value="TRYPSIN_DOM"/>
    <property type="match status" value="1"/>
</dbReference>
<dbReference type="InterPro" id="IPR043504">
    <property type="entry name" value="Peptidase_S1_PA_chymotrypsin"/>
</dbReference>
<evidence type="ECO:0000256" key="6">
    <source>
        <dbReference type="ARBA" id="ARBA00022801"/>
    </source>
</evidence>
<dbReference type="KEGG" id="bvk:117231847"/>
<feature type="domain" description="Peptidase S1" evidence="11">
    <location>
        <begin position="35"/>
        <end position="253"/>
    </location>
</feature>
<dbReference type="GO" id="GO:0006508">
    <property type="term" value="P:proteolysis"/>
    <property type="evidence" value="ECO:0007669"/>
    <property type="project" value="UniProtKB-KW"/>
</dbReference>
<dbReference type="InterPro" id="IPR009003">
    <property type="entry name" value="Peptidase_S1_PA"/>
</dbReference>
<keyword evidence="4" id="KW-0645">Protease</keyword>
<dbReference type="GeneID" id="117231847"/>
<evidence type="ECO:0000256" key="10">
    <source>
        <dbReference type="SAM" id="SignalP"/>
    </source>
</evidence>
<keyword evidence="5 10" id="KW-0732">Signal</keyword>
<keyword evidence="3" id="KW-0964">Secreted</keyword>
<gene>
    <name evidence="13" type="primary">LOC117231847</name>
</gene>
<evidence type="ECO:0000256" key="4">
    <source>
        <dbReference type="ARBA" id="ARBA00022670"/>
    </source>
</evidence>
<evidence type="ECO:0000256" key="2">
    <source>
        <dbReference type="ARBA" id="ARBA00007664"/>
    </source>
</evidence>
<dbReference type="CDD" id="cd00190">
    <property type="entry name" value="Tryp_SPc"/>
    <property type="match status" value="1"/>
</dbReference>
<evidence type="ECO:0000256" key="3">
    <source>
        <dbReference type="ARBA" id="ARBA00022525"/>
    </source>
</evidence>
<reference evidence="13" key="1">
    <citation type="submission" date="2025-08" db="UniProtKB">
        <authorList>
            <consortium name="RefSeq"/>
        </authorList>
    </citation>
    <scope>IDENTIFICATION</scope>
    <source>
        <tissue evidence="13">Muscle</tissue>
    </source>
</reference>
<keyword evidence="12" id="KW-1185">Reference proteome</keyword>
<dbReference type="RefSeq" id="XP_033346584.1">
    <property type="nucleotide sequence ID" value="XM_033490693.1"/>
</dbReference>
<keyword evidence="7" id="KW-0720">Serine protease</keyword>
<dbReference type="Pfam" id="PF00089">
    <property type="entry name" value="Trypsin"/>
    <property type="match status" value="1"/>
</dbReference>
<dbReference type="SUPFAM" id="SSF50494">
    <property type="entry name" value="Trypsin-like serine proteases"/>
    <property type="match status" value="1"/>
</dbReference>
<evidence type="ECO:0000259" key="11">
    <source>
        <dbReference type="PROSITE" id="PS50240"/>
    </source>
</evidence>
<dbReference type="Gene3D" id="2.40.10.10">
    <property type="entry name" value="Trypsin-like serine proteases"/>
    <property type="match status" value="2"/>
</dbReference>
<dbReference type="AlphaFoldDB" id="A0A6J3K2T8"/>
<dbReference type="InterPro" id="IPR001254">
    <property type="entry name" value="Trypsin_dom"/>
</dbReference>
<evidence type="ECO:0000313" key="13">
    <source>
        <dbReference type="RefSeq" id="XP_033346584.1"/>
    </source>
</evidence>
<dbReference type="SMART" id="SM00020">
    <property type="entry name" value="Tryp_SPc"/>
    <property type="match status" value="1"/>
</dbReference>
<comment type="similarity">
    <text evidence="2">Belongs to the peptidase S1 family.</text>
</comment>